<feature type="region of interest" description="Disordered" evidence="1">
    <location>
        <begin position="38"/>
        <end position="58"/>
    </location>
</feature>
<reference evidence="3" key="1">
    <citation type="submission" date="2020-11" db="EMBL/GenBank/DDBJ databases">
        <title>Adaptations for nitrogen fixation in a non-lichenized fungal sporocarp promotes dispersal by wood-feeding termites.</title>
        <authorList>
            <consortium name="DOE Joint Genome Institute"/>
            <person name="Koch R.A."/>
            <person name="Yoon G."/>
            <person name="Arayal U."/>
            <person name="Lail K."/>
            <person name="Amirebrahimi M."/>
            <person name="Labutti K."/>
            <person name="Lipzen A."/>
            <person name="Riley R."/>
            <person name="Barry K."/>
            <person name="Henrissat B."/>
            <person name="Grigoriev I.V."/>
            <person name="Herr J.R."/>
            <person name="Aime M.C."/>
        </authorList>
    </citation>
    <scope>NUCLEOTIDE SEQUENCE</scope>
    <source>
        <strain evidence="3">MCA 3950</strain>
    </source>
</reference>
<dbReference type="Proteomes" id="UP000812287">
    <property type="component" value="Unassembled WGS sequence"/>
</dbReference>
<dbReference type="GeneID" id="66107517"/>
<keyword evidence="2" id="KW-0472">Membrane</keyword>
<evidence type="ECO:0000313" key="3">
    <source>
        <dbReference type="EMBL" id="KAG7451585.1"/>
    </source>
</evidence>
<accession>A0A9P7W372</accession>
<feature type="compositionally biased region" description="Basic and acidic residues" evidence="1">
    <location>
        <begin position="48"/>
        <end position="58"/>
    </location>
</feature>
<evidence type="ECO:0000256" key="2">
    <source>
        <dbReference type="SAM" id="Phobius"/>
    </source>
</evidence>
<dbReference type="RefSeq" id="XP_043045085.1">
    <property type="nucleotide sequence ID" value="XM_043185220.1"/>
</dbReference>
<keyword evidence="2" id="KW-0812">Transmembrane</keyword>
<feature type="transmembrane region" description="Helical" evidence="2">
    <location>
        <begin position="12"/>
        <end position="32"/>
    </location>
</feature>
<keyword evidence="2" id="KW-1133">Transmembrane helix</keyword>
<organism evidence="3 4">
    <name type="scientific">Guyanagaster necrorhizus</name>
    <dbReference type="NCBI Taxonomy" id="856835"/>
    <lineage>
        <taxon>Eukaryota</taxon>
        <taxon>Fungi</taxon>
        <taxon>Dikarya</taxon>
        <taxon>Basidiomycota</taxon>
        <taxon>Agaricomycotina</taxon>
        <taxon>Agaricomycetes</taxon>
        <taxon>Agaricomycetidae</taxon>
        <taxon>Agaricales</taxon>
        <taxon>Marasmiineae</taxon>
        <taxon>Physalacriaceae</taxon>
        <taxon>Guyanagaster</taxon>
    </lineage>
</organism>
<evidence type="ECO:0000256" key="1">
    <source>
        <dbReference type="SAM" id="MobiDB-lite"/>
    </source>
</evidence>
<dbReference type="OrthoDB" id="2838648at2759"/>
<protein>
    <submittedName>
        <fullName evidence="3">Uncharacterized protein</fullName>
    </submittedName>
</protein>
<proteinExistence type="predicted"/>
<comment type="caution">
    <text evidence="3">The sequence shown here is derived from an EMBL/GenBank/DDBJ whole genome shotgun (WGS) entry which is preliminary data.</text>
</comment>
<evidence type="ECO:0000313" key="4">
    <source>
        <dbReference type="Proteomes" id="UP000812287"/>
    </source>
</evidence>
<sequence length="58" mass="6462">MRNKALQFGPKNIAFGAAIAVGLTGTVYWLGYREMEERHTGKTVLPKSEPENQKPRSS</sequence>
<dbReference type="EMBL" id="MU250525">
    <property type="protein sequence ID" value="KAG7451585.1"/>
    <property type="molecule type" value="Genomic_DNA"/>
</dbReference>
<keyword evidence="4" id="KW-1185">Reference proteome</keyword>
<name>A0A9P7W372_9AGAR</name>
<gene>
    <name evidence="3" type="ORF">BT62DRAFT_927307</name>
</gene>
<dbReference type="AlphaFoldDB" id="A0A9P7W372"/>